<organism evidence="2 3">
    <name type="scientific">Staphylococcus phage phiSA_BS2</name>
    <dbReference type="NCBI Taxonomy" id="2126724"/>
    <lineage>
        <taxon>Viruses</taxon>
        <taxon>Duplodnaviria</taxon>
        <taxon>Heunggongvirae</taxon>
        <taxon>Uroviricota</taxon>
        <taxon>Caudoviricetes</taxon>
        <taxon>Herelleviridae</taxon>
        <taxon>Twortvirinae</taxon>
        <taxon>Baoshanvirus</taxon>
        <taxon>Baoshanvirus BS2</taxon>
    </lineage>
</organism>
<dbReference type="EMBL" id="MH028956">
    <property type="protein sequence ID" value="AVR55647.1"/>
    <property type="molecule type" value="Genomic_DNA"/>
</dbReference>
<reference evidence="2 3" key="1">
    <citation type="submission" date="2018-03" db="EMBL/GenBank/DDBJ databases">
        <title>Isolation,the biological characteristics and genomics of two new strains of lysate Staphylococcus aureus phage.</title>
        <authorList>
            <person name="Jin X."/>
            <person name="Zhang C."/>
            <person name="Wang X."/>
            <person name="Zhong J."/>
        </authorList>
    </citation>
    <scope>NUCLEOTIDE SEQUENCE [LARGE SCALE GENOMIC DNA]</scope>
</reference>
<evidence type="ECO:0000313" key="3">
    <source>
        <dbReference type="Proteomes" id="UP000244603"/>
    </source>
</evidence>
<evidence type="ECO:0000313" key="1">
    <source>
        <dbReference type="EMBL" id="AVR55644.1"/>
    </source>
</evidence>
<protein>
    <submittedName>
        <fullName evidence="2">Uncharacterized protein</fullName>
    </submittedName>
</protein>
<proteinExistence type="predicted"/>
<evidence type="ECO:0000313" key="2">
    <source>
        <dbReference type="EMBL" id="AVR55647.1"/>
    </source>
</evidence>
<gene>
    <name evidence="1" type="ORF">phiSABS2_200</name>
    <name evidence="2" type="ORF">phiSABS2_203</name>
</gene>
<dbReference type="Proteomes" id="UP000244603">
    <property type="component" value="Segment"/>
</dbReference>
<dbReference type="EMBL" id="MH028956">
    <property type="protein sequence ID" value="AVR55644.1"/>
    <property type="molecule type" value="Genomic_DNA"/>
</dbReference>
<accession>A0A2R3ZXY9</accession>
<keyword evidence="3" id="KW-1185">Reference proteome</keyword>
<name>A0A2R3ZXY9_9CAUD</name>
<sequence>MLLEIETKPVKTLKAIKDDTRNIKNSIASHLGLNRDQFKLSNGLITLKGYSEKFNCWYNLTSTIGNFPKYLKSDLYNEYKLYCNVELKTK</sequence>